<comment type="caution">
    <text evidence="1">The sequence shown here is derived from an EMBL/GenBank/DDBJ whole genome shotgun (WGS) entry which is preliminary data.</text>
</comment>
<keyword evidence="2" id="KW-1185">Reference proteome</keyword>
<organism evidence="1 2">
    <name type="scientific">Trifolium medium</name>
    <dbReference type="NCBI Taxonomy" id="97028"/>
    <lineage>
        <taxon>Eukaryota</taxon>
        <taxon>Viridiplantae</taxon>
        <taxon>Streptophyta</taxon>
        <taxon>Embryophyta</taxon>
        <taxon>Tracheophyta</taxon>
        <taxon>Spermatophyta</taxon>
        <taxon>Magnoliopsida</taxon>
        <taxon>eudicotyledons</taxon>
        <taxon>Gunneridae</taxon>
        <taxon>Pentapetalae</taxon>
        <taxon>rosids</taxon>
        <taxon>fabids</taxon>
        <taxon>Fabales</taxon>
        <taxon>Fabaceae</taxon>
        <taxon>Papilionoideae</taxon>
        <taxon>50 kb inversion clade</taxon>
        <taxon>NPAAA clade</taxon>
        <taxon>Hologalegina</taxon>
        <taxon>IRL clade</taxon>
        <taxon>Trifolieae</taxon>
        <taxon>Trifolium</taxon>
    </lineage>
</organism>
<dbReference type="Proteomes" id="UP000265520">
    <property type="component" value="Unassembled WGS sequence"/>
</dbReference>
<dbReference type="InterPro" id="IPR012337">
    <property type="entry name" value="RNaseH-like_sf"/>
</dbReference>
<dbReference type="SUPFAM" id="SSF53098">
    <property type="entry name" value="Ribonuclease H-like"/>
    <property type="match status" value="1"/>
</dbReference>
<dbReference type="Gene3D" id="3.30.420.10">
    <property type="entry name" value="Ribonuclease H-like superfamily/Ribonuclease H"/>
    <property type="match status" value="1"/>
</dbReference>
<reference evidence="1 2" key="1">
    <citation type="journal article" date="2018" name="Front. Plant Sci.">
        <title>Red Clover (Trifolium pratense) and Zigzag Clover (T. medium) - A Picture of Genomic Similarities and Differences.</title>
        <authorList>
            <person name="Dluhosova J."/>
            <person name="Istvanek J."/>
            <person name="Nedelnik J."/>
            <person name="Repkova J."/>
        </authorList>
    </citation>
    <scope>NUCLEOTIDE SEQUENCE [LARGE SCALE GENOMIC DNA]</scope>
    <source>
        <strain evidence="2">cv. 10/8</strain>
        <tissue evidence="1">Leaf</tissue>
    </source>
</reference>
<dbReference type="AlphaFoldDB" id="A0A392UXR9"/>
<evidence type="ECO:0000313" key="1">
    <source>
        <dbReference type="EMBL" id="MCI79515.1"/>
    </source>
</evidence>
<feature type="non-terminal residue" evidence="1">
    <location>
        <position position="40"/>
    </location>
</feature>
<name>A0A392UXR9_9FABA</name>
<evidence type="ECO:0000313" key="2">
    <source>
        <dbReference type="Proteomes" id="UP000265520"/>
    </source>
</evidence>
<dbReference type="InterPro" id="IPR036397">
    <property type="entry name" value="RNaseH_sf"/>
</dbReference>
<protein>
    <submittedName>
        <fullName evidence="1">CCR4-associated factor</fullName>
    </submittedName>
</protein>
<dbReference type="GO" id="GO:0003676">
    <property type="term" value="F:nucleic acid binding"/>
    <property type="evidence" value="ECO:0007669"/>
    <property type="project" value="InterPro"/>
</dbReference>
<proteinExistence type="predicted"/>
<accession>A0A392UXR9</accession>
<dbReference type="EMBL" id="LXQA010975314">
    <property type="protein sequence ID" value="MCI79515.1"/>
    <property type="molecule type" value="Genomic_DNA"/>
</dbReference>
<sequence length="40" mass="4676">MDTEFPGVIYPSKVDRRHLQPSELYNYIKANVDALKLIQL</sequence>